<evidence type="ECO:0000256" key="1">
    <source>
        <dbReference type="SAM" id="MobiDB-lite"/>
    </source>
</evidence>
<dbReference type="Proteomes" id="UP001073053">
    <property type="component" value="Unassembled WGS sequence"/>
</dbReference>
<name>A0A9Q4ELI2_9BACI</name>
<evidence type="ECO:0000313" key="3">
    <source>
        <dbReference type="EMBL" id="MCY9185510.1"/>
    </source>
</evidence>
<comment type="caution">
    <text evidence="3">The sequence shown here is derived from an EMBL/GenBank/DDBJ whole genome shotgun (WGS) entry which is preliminary data.</text>
</comment>
<gene>
    <name evidence="3" type="ORF">MOF03_12795</name>
</gene>
<feature type="chain" id="PRO_5040516472" evidence="2">
    <location>
        <begin position="22"/>
        <end position="240"/>
    </location>
</feature>
<feature type="region of interest" description="Disordered" evidence="1">
    <location>
        <begin position="21"/>
        <end position="55"/>
    </location>
</feature>
<keyword evidence="2" id="KW-0732">Signal</keyword>
<protein>
    <submittedName>
        <fullName evidence="3">Lipoprotein YvcA</fullName>
    </submittedName>
</protein>
<evidence type="ECO:0000256" key="2">
    <source>
        <dbReference type="SAM" id="SignalP"/>
    </source>
</evidence>
<feature type="signal peptide" evidence="2">
    <location>
        <begin position="1"/>
        <end position="21"/>
    </location>
</feature>
<accession>A0A9Q4ELI2</accession>
<evidence type="ECO:0000313" key="4">
    <source>
        <dbReference type="Proteomes" id="UP001073053"/>
    </source>
</evidence>
<keyword evidence="3" id="KW-0449">Lipoprotein</keyword>
<dbReference type="EMBL" id="JALAWA010000007">
    <property type="protein sequence ID" value="MCY9185510.1"/>
    <property type="molecule type" value="Genomic_DNA"/>
</dbReference>
<feature type="compositionally biased region" description="Basic and acidic residues" evidence="1">
    <location>
        <begin position="23"/>
        <end position="47"/>
    </location>
</feature>
<reference evidence="3" key="1">
    <citation type="submission" date="2022-02" db="EMBL/GenBank/DDBJ databases">
        <title>Crop Bioprotection Bacillus Genome Sequencing.</title>
        <authorList>
            <person name="Dunlap C."/>
        </authorList>
    </citation>
    <scope>NUCLEOTIDE SEQUENCE</scope>
    <source>
        <strain evidence="3">EC49O2N-C10</strain>
    </source>
</reference>
<sequence length="240" mass="27892">MKKIIFICFSLLLALTGGCSMNDNEKNSKNNENKTEAVKPKDMDPKDLPQVPAFQDEKTREYMVSTKEEEPGYYLLESKLKGFRMLFPEDAEYSDSETSKTNESLFFDSVNKEMNIVMNASVKFYQNESFINDPETMLDIVSGKNEYKGNFEKIETKENDIYFASKQENFEKEDKPSYIYLGYIKSKEQGYLGMEYSFMFSCSANTQTCNQKPEDYEKKVKKILNSVTFNLNKKEKEDGK</sequence>
<dbReference type="PROSITE" id="PS51257">
    <property type="entry name" value="PROKAR_LIPOPROTEIN"/>
    <property type="match status" value="1"/>
</dbReference>
<proteinExistence type="predicted"/>
<dbReference type="RefSeq" id="WP_268497350.1">
    <property type="nucleotide sequence ID" value="NZ_JALAVZ010000005.1"/>
</dbReference>
<dbReference type="AlphaFoldDB" id="A0A9Q4ELI2"/>
<organism evidence="3 4">
    <name type="scientific">Bacillus halotolerans</name>
    <dbReference type="NCBI Taxonomy" id="260554"/>
    <lineage>
        <taxon>Bacteria</taxon>
        <taxon>Bacillati</taxon>
        <taxon>Bacillota</taxon>
        <taxon>Bacilli</taxon>
        <taxon>Bacillales</taxon>
        <taxon>Bacillaceae</taxon>
        <taxon>Bacillus</taxon>
    </lineage>
</organism>